<proteinExistence type="inferred from homology"/>
<comment type="caution">
    <text evidence="6">The sequence shown here is derived from an EMBL/GenBank/DDBJ whole genome shotgun (WGS) entry which is preliminary data.</text>
</comment>
<evidence type="ECO:0000256" key="1">
    <source>
        <dbReference type="ARBA" id="ARBA00010062"/>
    </source>
</evidence>
<dbReference type="InterPro" id="IPR028082">
    <property type="entry name" value="Peripla_BP_I"/>
</dbReference>
<evidence type="ECO:0000313" key="7">
    <source>
        <dbReference type="Proteomes" id="UP000052023"/>
    </source>
</evidence>
<evidence type="ECO:0000313" key="6">
    <source>
        <dbReference type="EMBL" id="KRR22700.1"/>
    </source>
</evidence>
<organism evidence="6 7">
    <name type="scientific">Bradyrhizobium retamae</name>
    <dbReference type="NCBI Taxonomy" id="1300035"/>
    <lineage>
        <taxon>Bacteria</taxon>
        <taxon>Pseudomonadati</taxon>
        <taxon>Pseudomonadota</taxon>
        <taxon>Alphaproteobacteria</taxon>
        <taxon>Hyphomicrobiales</taxon>
        <taxon>Nitrobacteraceae</taxon>
        <taxon>Bradyrhizobium</taxon>
    </lineage>
</organism>
<dbReference type="RefSeq" id="WP_057845078.1">
    <property type="nucleotide sequence ID" value="NZ_LLYA01000162.1"/>
</dbReference>
<comment type="similarity">
    <text evidence="1">Belongs to the leucine-binding protein family.</text>
</comment>
<keyword evidence="3" id="KW-0029">Amino-acid transport</keyword>
<feature type="chain" id="PRO_5006444457" evidence="4">
    <location>
        <begin position="32"/>
        <end position="409"/>
    </location>
</feature>
<dbReference type="InterPro" id="IPR028081">
    <property type="entry name" value="Leu-bd"/>
</dbReference>
<keyword evidence="3" id="KW-0813">Transport</keyword>
<evidence type="ECO:0000256" key="2">
    <source>
        <dbReference type="ARBA" id="ARBA00022729"/>
    </source>
</evidence>
<dbReference type="CDD" id="cd06327">
    <property type="entry name" value="PBP1_SBP-like"/>
    <property type="match status" value="1"/>
</dbReference>
<accession>A0A0R3MSM6</accession>
<dbReference type="PANTHER" id="PTHR30483:SF6">
    <property type="entry name" value="PERIPLASMIC BINDING PROTEIN OF ABC TRANSPORTER FOR NATURAL AMINO ACIDS"/>
    <property type="match status" value="1"/>
</dbReference>
<evidence type="ECO:0000259" key="5">
    <source>
        <dbReference type="Pfam" id="PF13458"/>
    </source>
</evidence>
<gene>
    <name evidence="6" type="ORF">CQ13_28340</name>
</gene>
<keyword evidence="2 4" id="KW-0732">Signal</keyword>
<dbReference type="SUPFAM" id="SSF53822">
    <property type="entry name" value="Periplasmic binding protein-like I"/>
    <property type="match status" value="1"/>
</dbReference>
<feature type="signal peptide" evidence="4">
    <location>
        <begin position="1"/>
        <end position="31"/>
    </location>
</feature>
<feature type="domain" description="Leucine-binding protein" evidence="5">
    <location>
        <begin position="35"/>
        <end position="372"/>
    </location>
</feature>
<dbReference type="Gene3D" id="3.40.50.2300">
    <property type="match status" value="2"/>
</dbReference>
<protein>
    <submittedName>
        <fullName evidence="6">ABC transporter permease</fullName>
    </submittedName>
</protein>
<dbReference type="Pfam" id="PF13458">
    <property type="entry name" value="Peripla_BP_6"/>
    <property type="match status" value="1"/>
</dbReference>
<dbReference type="OrthoDB" id="5794591at2"/>
<reference evidence="6 7" key="1">
    <citation type="submission" date="2014-03" db="EMBL/GenBank/DDBJ databases">
        <title>Bradyrhizobium valentinum sp. nov., isolated from effective nodules of Lupinus mariae-josephae, a lupine endemic of basic-lime soils in Eastern Spain.</title>
        <authorList>
            <person name="Duran D."/>
            <person name="Rey L."/>
            <person name="Navarro A."/>
            <person name="Busquets A."/>
            <person name="Imperial J."/>
            <person name="Ruiz-Argueso T."/>
        </authorList>
    </citation>
    <scope>NUCLEOTIDE SEQUENCE [LARGE SCALE GENOMIC DNA]</scope>
    <source>
        <strain evidence="6 7">Ro19</strain>
    </source>
</reference>
<name>A0A0R3MSM6_9BRAD</name>
<evidence type="ECO:0000256" key="4">
    <source>
        <dbReference type="SAM" id="SignalP"/>
    </source>
</evidence>
<dbReference type="PANTHER" id="PTHR30483">
    <property type="entry name" value="LEUCINE-SPECIFIC-BINDING PROTEIN"/>
    <property type="match status" value="1"/>
</dbReference>
<dbReference type="GO" id="GO:0006865">
    <property type="term" value="P:amino acid transport"/>
    <property type="evidence" value="ECO:0007669"/>
    <property type="project" value="UniProtKB-KW"/>
</dbReference>
<sequence>MKLYAGRTGRIGRKKAGLVLASALFVTCAAAQESPIKLGILTDMSSLYADNGGQGSVIAAQMAVDDFKGKVLGRQIQVVYGDHQNKADIGATLTRRWLENENVEVILDVPNSAVALAVQGITREKKKIFLATGAATSRLTGDECSPTGVHWTYDTYALSQGTTRAISRLGEKTWYFLSADYSLGAQLEADSRKVIDATDGRVVGAVKHPINTPDFSSFLLQAQSSKANVIALANAGGDFVNAVKQAGEFGITRYQKLAGLIVFIADIHSLGLQSAQGLLLSSAFYWDLNEETRTWTKRFVEKTQKVPTMIHAGTYGAVMHYLKAVEAAGVLDGPTVAAKMRATPVNDFMTKNAKIRDDGRLVRDMYLFSVKAPGESKYKFDYYKLLATIPGEEAFRPMEEGGCPLLRKQ</sequence>
<evidence type="ECO:0000256" key="3">
    <source>
        <dbReference type="ARBA" id="ARBA00022970"/>
    </source>
</evidence>
<dbReference type="Proteomes" id="UP000052023">
    <property type="component" value="Unassembled WGS sequence"/>
</dbReference>
<keyword evidence="7" id="KW-1185">Reference proteome</keyword>
<dbReference type="InterPro" id="IPR051010">
    <property type="entry name" value="BCAA_transport"/>
</dbReference>
<dbReference type="AlphaFoldDB" id="A0A0R3MSM6"/>
<dbReference type="EMBL" id="LLYA01000162">
    <property type="protein sequence ID" value="KRR22700.1"/>
    <property type="molecule type" value="Genomic_DNA"/>
</dbReference>